<name>A0ABM1W087_APLCA</name>
<keyword evidence="2 8" id="KW-0812">Transmembrane</keyword>
<protein>
    <submittedName>
        <fullName evidence="10">Uncharacterized protein</fullName>
    </submittedName>
</protein>
<evidence type="ECO:0000256" key="4">
    <source>
        <dbReference type="ARBA" id="ARBA00023136"/>
    </source>
</evidence>
<accession>A0ABM1W087</accession>
<organism evidence="9 10">
    <name type="scientific">Aplysia californica</name>
    <name type="common">California sea hare</name>
    <dbReference type="NCBI Taxonomy" id="6500"/>
    <lineage>
        <taxon>Eukaryota</taxon>
        <taxon>Metazoa</taxon>
        <taxon>Spiralia</taxon>
        <taxon>Lophotrochozoa</taxon>
        <taxon>Mollusca</taxon>
        <taxon>Gastropoda</taxon>
        <taxon>Heterobranchia</taxon>
        <taxon>Euthyneura</taxon>
        <taxon>Tectipleura</taxon>
        <taxon>Aplysiida</taxon>
        <taxon>Aplysioidea</taxon>
        <taxon>Aplysiidae</taxon>
        <taxon>Aplysia</taxon>
    </lineage>
</organism>
<evidence type="ECO:0000313" key="9">
    <source>
        <dbReference type="Proteomes" id="UP000694888"/>
    </source>
</evidence>
<evidence type="ECO:0000256" key="7">
    <source>
        <dbReference type="SAM" id="MobiDB-lite"/>
    </source>
</evidence>
<keyword evidence="5" id="KW-0675">Receptor</keyword>
<keyword evidence="4 8" id="KW-0472">Membrane</keyword>
<keyword evidence="3 8" id="KW-1133">Transmembrane helix</keyword>
<evidence type="ECO:0000256" key="8">
    <source>
        <dbReference type="SAM" id="Phobius"/>
    </source>
</evidence>
<evidence type="ECO:0000256" key="3">
    <source>
        <dbReference type="ARBA" id="ARBA00022989"/>
    </source>
</evidence>
<keyword evidence="9" id="KW-1185">Reference proteome</keyword>
<dbReference type="RefSeq" id="XP_035828080.1">
    <property type="nucleotide sequence ID" value="XM_035972187.1"/>
</dbReference>
<evidence type="ECO:0000256" key="1">
    <source>
        <dbReference type="ARBA" id="ARBA00004141"/>
    </source>
</evidence>
<feature type="compositionally biased region" description="Basic residues" evidence="7">
    <location>
        <begin position="181"/>
        <end position="190"/>
    </location>
</feature>
<dbReference type="Gene3D" id="3.40.50.2300">
    <property type="match status" value="1"/>
</dbReference>
<dbReference type="InterPro" id="IPR000337">
    <property type="entry name" value="GPCR_3"/>
</dbReference>
<dbReference type="PRINTS" id="PR00248">
    <property type="entry name" value="GPCRMGR"/>
</dbReference>
<evidence type="ECO:0000256" key="6">
    <source>
        <dbReference type="ARBA" id="ARBA00023180"/>
    </source>
</evidence>
<dbReference type="SUPFAM" id="SSF53822">
    <property type="entry name" value="Periplasmic binding protein-like I"/>
    <property type="match status" value="1"/>
</dbReference>
<evidence type="ECO:0000256" key="5">
    <source>
        <dbReference type="ARBA" id="ARBA00023170"/>
    </source>
</evidence>
<dbReference type="InterPro" id="IPR028082">
    <property type="entry name" value="Peripla_BP_I"/>
</dbReference>
<dbReference type="Proteomes" id="UP000694888">
    <property type="component" value="Unplaced"/>
</dbReference>
<dbReference type="GeneID" id="118478489"/>
<feature type="region of interest" description="Disordered" evidence="7">
    <location>
        <begin position="1"/>
        <end position="21"/>
    </location>
</feature>
<comment type="subcellular location">
    <subcellularLocation>
        <location evidence="1">Membrane</location>
        <topology evidence="1">Multi-pass membrane protein</topology>
    </subcellularLocation>
</comment>
<feature type="compositionally biased region" description="Polar residues" evidence="7">
    <location>
        <begin position="150"/>
        <end position="159"/>
    </location>
</feature>
<reference evidence="10" key="1">
    <citation type="submission" date="2025-08" db="UniProtKB">
        <authorList>
            <consortium name="RefSeq"/>
        </authorList>
    </citation>
    <scope>IDENTIFICATION</scope>
</reference>
<evidence type="ECO:0000256" key="2">
    <source>
        <dbReference type="ARBA" id="ARBA00022692"/>
    </source>
</evidence>
<sequence length="352" mass="37943">MTHARRCISLGGQRGKRASGRPKVQTNFDELSEDVEHQLEVDKFRPRTKIRNRLFVCVGSNNSNNNNNNYNNNNSSSKPGVMSVASAPGNMFSCILGVLLVLLGVTSLITSSLATNLAVTTATADGNSSSSSSSSSNNNDNGLKPYKPSPFSSSLATANSEDHLEHYTLTDNEPGDPPFSGRRRHHRGGKTPKVNIADVGNGGGGGAHLGNSGGGNSKLGQVTNEELTEQQESAGDSELLVWLNESEHKRNKLKVAFNFSWPLRESASVVDGQLVLGALHMIHERSEEYMCGKVMDQGGIQALEAMLFTLDHVNGKYDRMLIPGVRIGVLAKDDCDTDIFGLEQALDFIRGE</sequence>
<proteinExistence type="predicted"/>
<evidence type="ECO:0000313" key="10">
    <source>
        <dbReference type="RefSeq" id="XP_035828080.1"/>
    </source>
</evidence>
<feature type="region of interest" description="Disordered" evidence="7">
    <location>
        <begin position="123"/>
        <end position="220"/>
    </location>
</feature>
<dbReference type="InterPro" id="IPR050726">
    <property type="entry name" value="mGluR"/>
</dbReference>
<gene>
    <name evidence="10" type="primary">LOC118478489</name>
</gene>
<feature type="transmembrane region" description="Helical" evidence="8">
    <location>
        <begin position="92"/>
        <end position="114"/>
    </location>
</feature>
<dbReference type="PANTHER" id="PTHR24060">
    <property type="entry name" value="METABOTROPIC GLUTAMATE RECEPTOR"/>
    <property type="match status" value="1"/>
</dbReference>
<keyword evidence="6" id="KW-0325">Glycoprotein</keyword>
<feature type="compositionally biased region" description="Low complexity" evidence="7">
    <location>
        <begin position="123"/>
        <end position="139"/>
    </location>
</feature>
<feature type="compositionally biased region" description="Gly residues" evidence="7">
    <location>
        <begin position="200"/>
        <end position="217"/>
    </location>
</feature>